<name>A0A6J7HXY8_9ZZZZ</name>
<dbReference type="SUPFAM" id="SSF51905">
    <property type="entry name" value="FAD/NAD(P)-binding domain"/>
    <property type="match status" value="1"/>
</dbReference>
<evidence type="ECO:0000313" key="8">
    <source>
        <dbReference type="EMBL" id="CAB4922680.1"/>
    </source>
</evidence>
<evidence type="ECO:0000256" key="4">
    <source>
        <dbReference type="ARBA" id="ARBA00022827"/>
    </source>
</evidence>
<keyword evidence="6" id="KW-0560">Oxidoreductase</keyword>
<sequence length="226" mass="25650">MAQTIKDPVTLEKLTPKDYWAKRPLCNDGYFESFNRDNVSLVDVKEHPIVEFTEKGIRTDNAEYELDVIVLATGFDAVSGMYLKIDQSGLGGTTLQKKWEDRPHATYGMMAADFPNMFMIYGPMGPFTNQPPVHEWQVDWMADVIQHVRANNLATVEPSRELEEHWMVSCDDIAYQTLFMKVDSWINGSNVVGKPVTNYFYMGGMGAYNELVTTSQKAGYPGFNFT</sequence>
<organism evidence="8">
    <name type="scientific">freshwater metagenome</name>
    <dbReference type="NCBI Taxonomy" id="449393"/>
    <lineage>
        <taxon>unclassified sequences</taxon>
        <taxon>metagenomes</taxon>
        <taxon>ecological metagenomes</taxon>
    </lineage>
</organism>
<comment type="similarity">
    <text evidence="2">Belongs to the FAD-binding monooxygenase family.</text>
</comment>
<protein>
    <submittedName>
        <fullName evidence="8">Unannotated protein</fullName>
    </submittedName>
</protein>
<dbReference type="PANTHER" id="PTHR43098:SF3">
    <property type="entry name" value="L-ORNITHINE N(5)-MONOOXYGENASE-RELATED"/>
    <property type="match status" value="1"/>
</dbReference>
<evidence type="ECO:0000256" key="6">
    <source>
        <dbReference type="ARBA" id="ARBA00023002"/>
    </source>
</evidence>
<dbReference type="GO" id="GO:0004497">
    <property type="term" value="F:monooxygenase activity"/>
    <property type="evidence" value="ECO:0007669"/>
    <property type="project" value="UniProtKB-KW"/>
</dbReference>
<evidence type="ECO:0000256" key="1">
    <source>
        <dbReference type="ARBA" id="ARBA00001974"/>
    </source>
</evidence>
<evidence type="ECO:0000256" key="7">
    <source>
        <dbReference type="ARBA" id="ARBA00023033"/>
    </source>
</evidence>
<keyword evidence="7" id="KW-0503">Monooxygenase</keyword>
<evidence type="ECO:0000256" key="5">
    <source>
        <dbReference type="ARBA" id="ARBA00022857"/>
    </source>
</evidence>
<dbReference type="AlphaFoldDB" id="A0A6J7HXY8"/>
<keyword evidence="4" id="KW-0274">FAD</keyword>
<reference evidence="8" key="1">
    <citation type="submission" date="2020-05" db="EMBL/GenBank/DDBJ databases">
        <authorList>
            <person name="Chiriac C."/>
            <person name="Salcher M."/>
            <person name="Ghai R."/>
            <person name="Kavagutti S V."/>
        </authorList>
    </citation>
    <scope>NUCLEOTIDE SEQUENCE</scope>
</reference>
<proteinExistence type="inferred from homology"/>
<keyword evidence="5" id="KW-0521">NADP</keyword>
<keyword evidence="3" id="KW-0285">Flavoprotein</keyword>
<evidence type="ECO:0000256" key="2">
    <source>
        <dbReference type="ARBA" id="ARBA00010139"/>
    </source>
</evidence>
<dbReference type="EMBL" id="CAFBMR010000075">
    <property type="protein sequence ID" value="CAB4922680.1"/>
    <property type="molecule type" value="Genomic_DNA"/>
</dbReference>
<dbReference type="InterPro" id="IPR050775">
    <property type="entry name" value="FAD-binding_Monooxygenases"/>
</dbReference>
<dbReference type="PANTHER" id="PTHR43098">
    <property type="entry name" value="L-ORNITHINE N(5)-MONOOXYGENASE-RELATED"/>
    <property type="match status" value="1"/>
</dbReference>
<dbReference type="Gene3D" id="3.50.50.60">
    <property type="entry name" value="FAD/NAD(P)-binding domain"/>
    <property type="match status" value="1"/>
</dbReference>
<accession>A0A6J7HXY8</accession>
<gene>
    <name evidence="8" type="ORF">UFOPK3610_01503</name>
</gene>
<comment type="cofactor">
    <cofactor evidence="1">
        <name>FAD</name>
        <dbReference type="ChEBI" id="CHEBI:57692"/>
    </cofactor>
</comment>
<dbReference type="InterPro" id="IPR036188">
    <property type="entry name" value="FAD/NAD-bd_sf"/>
</dbReference>
<evidence type="ECO:0000256" key="3">
    <source>
        <dbReference type="ARBA" id="ARBA00022630"/>
    </source>
</evidence>